<gene>
    <name evidence="5" type="ORF">AMSG_00717</name>
</gene>
<sequence>MATTDNDGGSVSKELERLQREYRYMEVDRKSYGDLSQNVIRKQRQTIERWKKENEHLRSELAAIESQQEAEETDAVMSEKLDELNSRCEFYAGKIEAEEERMETLRSQIKLLERKIKEQREVMGGVNAAISNSQTVAKQIRVLENRLDKALVKFNSALSHNKKLREEIDNLRRERVVFDGIYRKLEKQLVEKKKRMADIIEVSNSAYDARDMAQDKMNRLKESHMRAMAQLDAEMMNMNRVLKSERRAKNFIAIKEQERANTAAGRRTRSRKNGGGGGRGGGGDAAAGVAASAAAAPWAQPKLKSSTESNAEIIQTYEEAFDKIQAATLISDIDELVSTFIEVEDQNFSLFNFVNDLQNETEKLEEQIADLRAKISETKTEGETSDAQRRHLLKSLSHKLAKTEARADQYESKYKTARKVMNNLKSAVHSIFNKIGCSSEEINDVLGDAGTTDSNIMQYLALIERRAAEIIHEVAARKLAEEDADDDYHRSKRGGLVAILSQQRVPPGGDRIVIAAPSSMGDVDEFDEESDEESQRPFTRDELKALSRKGATKKKNERSRRRGGTSRRRRQHR</sequence>
<keyword evidence="6" id="KW-1185">Reference proteome</keyword>
<dbReference type="SUPFAM" id="SSF57997">
    <property type="entry name" value="Tropomyosin"/>
    <property type="match status" value="1"/>
</dbReference>
<evidence type="ECO:0000256" key="2">
    <source>
        <dbReference type="SAM" id="Coils"/>
    </source>
</evidence>
<keyword evidence="5" id="KW-0969">Cilium</keyword>
<dbReference type="OrthoDB" id="6766775at2759"/>
<dbReference type="eggNOG" id="ENOG502QSIU">
    <property type="taxonomic scope" value="Eukaryota"/>
</dbReference>
<feature type="region of interest" description="Disordered" evidence="3">
    <location>
        <begin position="258"/>
        <end position="286"/>
    </location>
</feature>
<feature type="domain" description="ODAD1 central coiled coil region" evidence="4">
    <location>
        <begin position="302"/>
        <end position="448"/>
    </location>
</feature>
<dbReference type="RefSeq" id="XP_013762446.1">
    <property type="nucleotide sequence ID" value="XM_013906992.1"/>
</dbReference>
<dbReference type="PANTHER" id="PTHR21694">
    <property type="entry name" value="COILED-COIL DOMAIN-CONTAINING PROTEIN 63"/>
    <property type="match status" value="1"/>
</dbReference>
<feature type="compositionally biased region" description="Acidic residues" evidence="3">
    <location>
        <begin position="522"/>
        <end position="532"/>
    </location>
</feature>
<keyword evidence="5" id="KW-0282">Flagellum</keyword>
<feature type="compositionally biased region" description="Basic residues" evidence="3">
    <location>
        <begin position="546"/>
        <end position="573"/>
    </location>
</feature>
<feature type="compositionally biased region" description="Basic and acidic residues" evidence="3">
    <location>
        <begin position="533"/>
        <end position="545"/>
    </location>
</feature>
<feature type="coiled-coil region" evidence="2">
    <location>
        <begin position="354"/>
        <end position="427"/>
    </location>
</feature>
<organism evidence="5 6">
    <name type="scientific">Thecamonas trahens ATCC 50062</name>
    <dbReference type="NCBI Taxonomy" id="461836"/>
    <lineage>
        <taxon>Eukaryota</taxon>
        <taxon>Apusozoa</taxon>
        <taxon>Apusomonadida</taxon>
        <taxon>Apusomonadidae</taxon>
        <taxon>Thecamonas</taxon>
    </lineage>
</organism>
<dbReference type="Pfam" id="PF21773">
    <property type="entry name" value="ODAD1_CC"/>
    <property type="match status" value="2"/>
</dbReference>
<feature type="compositionally biased region" description="Gly residues" evidence="3">
    <location>
        <begin position="273"/>
        <end position="285"/>
    </location>
</feature>
<dbReference type="OMA" id="CYKDTIC"/>
<evidence type="ECO:0000313" key="6">
    <source>
        <dbReference type="Proteomes" id="UP000054408"/>
    </source>
</evidence>
<accession>A0A0L0DEH3</accession>
<dbReference type="InterPro" id="IPR049258">
    <property type="entry name" value="ODAD1_CC"/>
</dbReference>
<keyword evidence="1 2" id="KW-0175">Coiled coil</keyword>
<protein>
    <submittedName>
        <fullName evidence="5">Flagellar outer dynein arm-docking complex protein 1</fullName>
    </submittedName>
</protein>
<dbReference type="InterPro" id="IPR051876">
    <property type="entry name" value="ODA-DC/CCD"/>
</dbReference>
<feature type="region of interest" description="Disordered" evidence="3">
    <location>
        <begin position="508"/>
        <end position="573"/>
    </location>
</feature>
<evidence type="ECO:0000256" key="3">
    <source>
        <dbReference type="SAM" id="MobiDB-lite"/>
    </source>
</evidence>
<evidence type="ECO:0000259" key="4">
    <source>
        <dbReference type="Pfam" id="PF21773"/>
    </source>
</evidence>
<evidence type="ECO:0000256" key="1">
    <source>
        <dbReference type="ARBA" id="ARBA00023054"/>
    </source>
</evidence>
<evidence type="ECO:0000313" key="5">
    <source>
        <dbReference type="EMBL" id="KNC50556.1"/>
    </source>
</evidence>
<keyword evidence="5" id="KW-0966">Cell projection</keyword>
<proteinExistence type="predicted"/>
<dbReference type="GeneID" id="25560508"/>
<feature type="coiled-coil region" evidence="2">
    <location>
        <begin position="154"/>
        <end position="248"/>
    </location>
</feature>
<feature type="coiled-coil region" evidence="2">
    <location>
        <begin position="40"/>
        <end position="122"/>
    </location>
</feature>
<dbReference type="PANTHER" id="PTHR21694:SF18">
    <property type="entry name" value="COILED-COIL DOMAIN-CONTAINING PROTEIN 63"/>
    <property type="match status" value="1"/>
</dbReference>
<dbReference type="Gene3D" id="1.10.287.1490">
    <property type="match status" value="1"/>
</dbReference>
<dbReference type="Proteomes" id="UP000054408">
    <property type="component" value="Unassembled WGS sequence"/>
</dbReference>
<name>A0A0L0DEH3_THETB</name>
<dbReference type="EMBL" id="GL349435">
    <property type="protein sequence ID" value="KNC50556.1"/>
    <property type="molecule type" value="Genomic_DNA"/>
</dbReference>
<dbReference type="STRING" id="461836.A0A0L0DEH3"/>
<dbReference type="AlphaFoldDB" id="A0A0L0DEH3"/>
<feature type="domain" description="ODAD1 central coiled coil region" evidence="4">
    <location>
        <begin position="138"/>
        <end position="272"/>
    </location>
</feature>
<reference evidence="5 6" key="1">
    <citation type="submission" date="2010-05" db="EMBL/GenBank/DDBJ databases">
        <title>The Genome Sequence of Thecamonas trahens ATCC 50062.</title>
        <authorList>
            <consortium name="The Broad Institute Genome Sequencing Platform"/>
            <person name="Russ C."/>
            <person name="Cuomo C."/>
            <person name="Shea T."/>
            <person name="Young S.K."/>
            <person name="Zeng Q."/>
            <person name="Koehrsen M."/>
            <person name="Haas B."/>
            <person name="Borodovsky M."/>
            <person name="Guigo R."/>
            <person name="Alvarado L."/>
            <person name="Berlin A."/>
            <person name="Bochicchio J."/>
            <person name="Borenstein D."/>
            <person name="Chapman S."/>
            <person name="Chen Z."/>
            <person name="Freedman E."/>
            <person name="Gellesch M."/>
            <person name="Goldberg J."/>
            <person name="Griggs A."/>
            <person name="Gujja S."/>
            <person name="Heilman E."/>
            <person name="Heiman D."/>
            <person name="Hepburn T."/>
            <person name="Howarth C."/>
            <person name="Jen D."/>
            <person name="Larson L."/>
            <person name="Mehta T."/>
            <person name="Park D."/>
            <person name="Pearson M."/>
            <person name="Roberts A."/>
            <person name="Saif S."/>
            <person name="Shenoy N."/>
            <person name="Sisk P."/>
            <person name="Stolte C."/>
            <person name="Sykes S."/>
            <person name="Thomson T."/>
            <person name="Walk T."/>
            <person name="White J."/>
            <person name="Yandava C."/>
            <person name="Burger G."/>
            <person name="Gray M.W."/>
            <person name="Holland P.W.H."/>
            <person name="King N."/>
            <person name="Lang F.B.F."/>
            <person name="Roger A.J."/>
            <person name="Ruiz-Trillo I."/>
            <person name="Lander E."/>
            <person name="Nusbaum C."/>
        </authorList>
    </citation>
    <scope>NUCLEOTIDE SEQUENCE [LARGE SCALE GENOMIC DNA]</scope>
    <source>
        <strain evidence="5 6">ATCC 50062</strain>
    </source>
</reference>